<comment type="caution">
    <text evidence="2">The sequence shown here is derived from an EMBL/GenBank/DDBJ whole genome shotgun (WGS) entry which is preliminary data.</text>
</comment>
<protein>
    <submittedName>
        <fullName evidence="2">Uncharacterized protein</fullName>
    </submittedName>
</protein>
<dbReference type="EMBL" id="QGKY02000089">
    <property type="protein sequence ID" value="KAF2610954.1"/>
    <property type="molecule type" value="Genomic_DNA"/>
</dbReference>
<organism evidence="2">
    <name type="scientific">Brassica cretica</name>
    <name type="common">Mustard</name>
    <dbReference type="NCBI Taxonomy" id="69181"/>
    <lineage>
        <taxon>Eukaryota</taxon>
        <taxon>Viridiplantae</taxon>
        <taxon>Streptophyta</taxon>
        <taxon>Embryophyta</taxon>
        <taxon>Tracheophyta</taxon>
        <taxon>Spermatophyta</taxon>
        <taxon>Magnoliopsida</taxon>
        <taxon>eudicotyledons</taxon>
        <taxon>Gunneridae</taxon>
        <taxon>Pentapetalae</taxon>
        <taxon>rosids</taxon>
        <taxon>malvids</taxon>
        <taxon>Brassicales</taxon>
        <taxon>Brassicaceae</taxon>
        <taxon>Brassiceae</taxon>
        <taxon>Brassica</taxon>
    </lineage>
</organism>
<evidence type="ECO:0000313" key="2">
    <source>
        <dbReference type="EMBL" id="KAF2610954.1"/>
    </source>
</evidence>
<gene>
    <name evidence="2" type="ORF">F2Q70_00011167</name>
</gene>
<sequence>MQHADQQVADQPRASFMADCYSDHGTEEEAENEKSIDTQPRASIDEKSGATVDITFATPIDSDPGNEIDDFPEGSINSWENDYYQPSFSIHTATPSERKLSAMENDEYDEDYKEEANIEYHGLAMEEEGVLKPSHETKGETLIDNNYKASIDTHHETESDARAETSADFHYLRAYEFGIFRYSEEQARARDGRAIHISKDVADTIAKARRNLFSPQAETED</sequence>
<evidence type="ECO:0000256" key="1">
    <source>
        <dbReference type="SAM" id="MobiDB-lite"/>
    </source>
</evidence>
<accession>A0A8S9LTG6</accession>
<name>A0A8S9LTG6_BRACR</name>
<feature type="compositionally biased region" description="Basic and acidic residues" evidence="1">
    <location>
        <begin position="21"/>
        <end position="36"/>
    </location>
</feature>
<feature type="region of interest" description="Disordered" evidence="1">
    <location>
        <begin position="1"/>
        <end position="80"/>
    </location>
</feature>
<reference evidence="2" key="1">
    <citation type="submission" date="2019-12" db="EMBL/GenBank/DDBJ databases">
        <title>Genome sequencing and annotation of Brassica cretica.</title>
        <authorList>
            <person name="Studholme D.J."/>
            <person name="Sarris P.F."/>
        </authorList>
    </citation>
    <scope>NUCLEOTIDE SEQUENCE</scope>
    <source>
        <strain evidence="2">PFS-102/07</strain>
        <tissue evidence="2">Leaf</tissue>
    </source>
</reference>
<dbReference type="AlphaFoldDB" id="A0A8S9LTG6"/>
<proteinExistence type="predicted"/>